<dbReference type="InParanoid" id="B5RUB2"/>
<dbReference type="PANTHER" id="PTHR28089:SF1">
    <property type="entry name" value="PROTEIN ZDS1-RELATED"/>
    <property type="match status" value="1"/>
</dbReference>
<feature type="region of interest" description="Disordered" evidence="2">
    <location>
        <begin position="50"/>
        <end position="118"/>
    </location>
</feature>
<dbReference type="GeneID" id="8998906"/>
<feature type="compositionally biased region" description="Low complexity" evidence="2">
    <location>
        <begin position="311"/>
        <end position="325"/>
    </location>
</feature>
<dbReference type="KEGG" id="dha:DEHA2F07282g"/>
<feature type="compositionally biased region" description="Basic and acidic residues" evidence="2">
    <location>
        <begin position="1022"/>
        <end position="1036"/>
    </location>
</feature>
<feature type="region of interest" description="Disordered" evidence="2">
    <location>
        <begin position="628"/>
        <end position="657"/>
    </location>
</feature>
<dbReference type="InterPro" id="IPR040206">
    <property type="entry name" value="Zds1/2"/>
</dbReference>
<protein>
    <submittedName>
        <fullName evidence="4">DEHA2F07282p</fullName>
    </submittedName>
</protein>
<feature type="compositionally biased region" description="Basic and acidic residues" evidence="2">
    <location>
        <begin position="863"/>
        <end position="884"/>
    </location>
</feature>
<dbReference type="GO" id="GO:0010971">
    <property type="term" value="P:positive regulation of G2/M transition of mitotic cell cycle"/>
    <property type="evidence" value="ECO:0007669"/>
    <property type="project" value="TreeGrafter"/>
</dbReference>
<organism evidence="4 5">
    <name type="scientific">Debaryomyces hansenii (strain ATCC 36239 / CBS 767 / BCRC 21394 / JCM 1990 / NBRC 0083 / IGC 2968)</name>
    <name type="common">Yeast</name>
    <name type="synonym">Torulaspora hansenii</name>
    <dbReference type="NCBI Taxonomy" id="284592"/>
    <lineage>
        <taxon>Eukaryota</taxon>
        <taxon>Fungi</taxon>
        <taxon>Dikarya</taxon>
        <taxon>Ascomycota</taxon>
        <taxon>Saccharomycotina</taxon>
        <taxon>Pichiomycetes</taxon>
        <taxon>Debaryomycetaceae</taxon>
        <taxon>Debaryomyces</taxon>
    </lineage>
</organism>
<feature type="compositionally biased region" description="Polar residues" evidence="2">
    <location>
        <begin position="853"/>
        <end position="862"/>
    </location>
</feature>
<dbReference type="GO" id="GO:0030010">
    <property type="term" value="P:establishment of cell polarity"/>
    <property type="evidence" value="ECO:0007669"/>
    <property type="project" value="TreeGrafter"/>
</dbReference>
<keyword evidence="1" id="KW-0175">Coiled coil</keyword>
<gene>
    <name evidence="4" type="ordered locus">DEHA2F07282g</name>
</gene>
<feature type="compositionally biased region" description="Basic and acidic residues" evidence="2">
    <location>
        <begin position="959"/>
        <end position="969"/>
    </location>
</feature>
<dbReference type="VEuPathDB" id="FungiDB:DEHA2F07282g"/>
<keyword evidence="5" id="KW-1185">Reference proteome</keyword>
<feature type="compositionally biased region" description="Basic and acidic residues" evidence="2">
    <location>
        <begin position="996"/>
        <end position="1009"/>
    </location>
</feature>
<evidence type="ECO:0000259" key="3">
    <source>
        <dbReference type="SMART" id="SM01327"/>
    </source>
</evidence>
<evidence type="ECO:0000256" key="2">
    <source>
        <dbReference type="SAM" id="MobiDB-lite"/>
    </source>
</evidence>
<dbReference type="AlphaFoldDB" id="B5RUB2"/>
<feature type="compositionally biased region" description="Polar residues" evidence="2">
    <location>
        <begin position="374"/>
        <end position="385"/>
    </location>
</feature>
<feature type="compositionally biased region" description="Polar residues" evidence="2">
    <location>
        <begin position="326"/>
        <end position="337"/>
    </location>
</feature>
<dbReference type="eggNOG" id="ENOG502S5WJ">
    <property type="taxonomic scope" value="Eukaryota"/>
</dbReference>
<evidence type="ECO:0000313" key="4">
    <source>
        <dbReference type="EMBL" id="CAR66290.1"/>
    </source>
</evidence>
<feature type="region of interest" description="Disordered" evidence="2">
    <location>
        <begin position="256"/>
        <end position="339"/>
    </location>
</feature>
<name>B5RUB2_DEBHA</name>
<feature type="region of interest" description="Disordered" evidence="2">
    <location>
        <begin position="769"/>
        <end position="1110"/>
    </location>
</feature>
<dbReference type="PANTHER" id="PTHR28089">
    <property type="entry name" value="PROTEIN ZDS1-RELATED"/>
    <property type="match status" value="1"/>
</dbReference>
<evidence type="ECO:0000256" key="1">
    <source>
        <dbReference type="SAM" id="Coils"/>
    </source>
</evidence>
<feature type="compositionally biased region" description="Low complexity" evidence="2">
    <location>
        <begin position="477"/>
        <end position="497"/>
    </location>
</feature>
<feature type="compositionally biased region" description="Low complexity" evidence="2">
    <location>
        <begin position="970"/>
        <end position="982"/>
    </location>
</feature>
<feature type="compositionally biased region" description="Acidic residues" evidence="2">
    <location>
        <begin position="1089"/>
        <end position="1098"/>
    </location>
</feature>
<dbReference type="OrthoDB" id="5589766at2759"/>
<reference evidence="4 5" key="1">
    <citation type="journal article" date="2004" name="Nature">
        <title>Genome evolution in yeasts.</title>
        <authorList>
            <consortium name="Genolevures"/>
            <person name="Dujon B."/>
            <person name="Sherman D."/>
            <person name="Fischer G."/>
            <person name="Durrens P."/>
            <person name="Casaregola S."/>
            <person name="Lafontaine I."/>
            <person name="de Montigny J."/>
            <person name="Marck C."/>
            <person name="Neuveglise C."/>
            <person name="Talla E."/>
            <person name="Goffard N."/>
            <person name="Frangeul L."/>
            <person name="Aigle M."/>
            <person name="Anthouard V."/>
            <person name="Babour A."/>
            <person name="Barbe V."/>
            <person name="Barnay S."/>
            <person name="Blanchin S."/>
            <person name="Beckerich J.M."/>
            <person name="Beyne E."/>
            <person name="Bleykasten C."/>
            <person name="Boisrame A."/>
            <person name="Boyer J."/>
            <person name="Cattolico L."/>
            <person name="Confanioleri F."/>
            <person name="de Daruvar A."/>
            <person name="Despons L."/>
            <person name="Fabre E."/>
            <person name="Fairhead C."/>
            <person name="Ferry-Dumazet H."/>
            <person name="Groppi A."/>
            <person name="Hantraye F."/>
            <person name="Hennequin C."/>
            <person name="Jauniaux N."/>
            <person name="Joyet P."/>
            <person name="Kachouri R."/>
            <person name="Kerrest A."/>
            <person name="Koszul R."/>
            <person name="Lemaire M."/>
            <person name="Lesur I."/>
            <person name="Ma L."/>
            <person name="Muller H."/>
            <person name="Nicaud J.M."/>
            <person name="Nikolski M."/>
            <person name="Oztas S."/>
            <person name="Ozier-Kalogeropoulos O."/>
            <person name="Pellenz S."/>
            <person name="Potier S."/>
            <person name="Richard G.F."/>
            <person name="Straub M.L."/>
            <person name="Suleau A."/>
            <person name="Swennene D."/>
            <person name="Tekaia F."/>
            <person name="Wesolowski-Louvel M."/>
            <person name="Westhof E."/>
            <person name="Wirth B."/>
            <person name="Zeniou-Meyer M."/>
            <person name="Zivanovic I."/>
            <person name="Bolotin-Fukuhara M."/>
            <person name="Thierry A."/>
            <person name="Bouchier C."/>
            <person name="Caudron B."/>
            <person name="Scarpelli C."/>
            <person name="Gaillardin C."/>
            <person name="Weissenbach J."/>
            <person name="Wincker P."/>
            <person name="Souciet J.L."/>
        </authorList>
    </citation>
    <scope>NUCLEOTIDE SEQUENCE [LARGE SCALE GENOMIC DNA]</scope>
    <source>
        <strain evidence="5">ATCC 36239 / CBS 767 / BCRC 21394 / JCM 1990 / NBRC 0083 / IGC 2968</strain>
    </source>
</reference>
<feature type="compositionally biased region" description="Basic and acidic residues" evidence="2">
    <location>
        <begin position="1047"/>
        <end position="1057"/>
    </location>
</feature>
<feature type="region of interest" description="Disordered" evidence="2">
    <location>
        <begin position="374"/>
        <end position="442"/>
    </location>
</feature>
<feature type="compositionally biased region" description="Acidic residues" evidence="2">
    <location>
        <begin position="646"/>
        <end position="655"/>
    </location>
</feature>
<dbReference type="InterPro" id="IPR013941">
    <property type="entry name" value="ZDS1_C"/>
</dbReference>
<dbReference type="SMART" id="SM01327">
    <property type="entry name" value="Zds_C"/>
    <property type="match status" value="1"/>
</dbReference>
<dbReference type="EMBL" id="CR382138">
    <property type="protein sequence ID" value="CAR66290.1"/>
    <property type="molecule type" value="Genomic_DNA"/>
</dbReference>
<feature type="compositionally biased region" description="Low complexity" evidence="2">
    <location>
        <begin position="71"/>
        <end position="89"/>
    </location>
</feature>
<feature type="compositionally biased region" description="Polar residues" evidence="2">
    <location>
        <begin position="189"/>
        <end position="204"/>
    </location>
</feature>
<feature type="region of interest" description="Disordered" evidence="2">
    <location>
        <begin position="464"/>
        <end position="557"/>
    </location>
</feature>
<feature type="compositionally biased region" description="Low complexity" evidence="2">
    <location>
        <begin position="425"/>
        <end position="440"/>
    </location>
</feature>
<sequence>MSEDEIVDQTRSYESAAKDIEQEKKMVAALKRLSISNMMSYDPDLPIEDMEYQYQYQQQNDDSANKSPPKLSQVRRSSSLSHNSSLKGRPSPSEDAMLQIQGTVEDNASDQPQQEQELDTETLLWVPANLHPEVDPEQFKIHVKTTVGEIMERKSSRKNSLSRHSSLSSSFLADDREETNPSEPETPEKNIQNNNNLEAEQQSYQEKRFSNPSLRDLSFELENLSRIAGMDSTDAVTIARTLSSSSLGYTDVEKQAFDELSSPPHVSPNNSTRRRETDTTQNKAFVDPESPTSRKTVNRLPQEYAYDHSSQHQQHTQQLPRQHQSYQMPKSQFSPNDFSLKRSRRLDYRKLSNPSASGSSLQNNKAGKLAELRNNLNSPSQSPVTHQYHLPKQPEHKSKSKQRNARDSQLLFSYRNPNVPPEAQSSNDSPYPNSASSSSPLEQQFNTHKFSQHNLTAKRISHIKSHKDQYGLPQKQGYSRTSSRSSSGGSGNKSIQSFEKEKARPIQSPPTQPFPSHTINKQKIPPPQNQYRSDNGKHHHRSHGRRNNNSAQQIPSQSNNYVFQLQIPKTRSEGKKLVSQTDLIKKESVPRIKISKEPSNNITENKSTQLNQNLDLLRSEINEFKESLTKIDSPASSESRSISDSDLPESSDNNESDFSFEASYQNISYEDSLGIEKDVLKELNREKITNINDVESDLEYGKANPFVSSPKQKLIQEPVSEFIGREKNDNNEELLKATDFDIDFDQNENKDAIELSAIDQEPLINEIADIPDEEFISRSNEPISQASPAGEVQNKKSFGLLPNHSSSSFNSDTSESKKSLKKKKSWPWLKERSASFSTSDGNKLPSLPEAKSPSRSFSTPETPTKKRQEQEQIVKEVPKAHDVKPSGSIGKENMISKFFKKKRSNSSTSVSSSSDVTNMETKPGQDSGVTVDYESDSEAKKNLQGKLKGGIFKKMNRNKMHEKEKERLQSLKSTSVTSLVSSIDKGSSTEDLLEPEASRETKNLQDSGRDSQYSPNNVLDVGKQKEIERSSELRTENDEETLMNYSKGKERETEKTKPKIKTNLLGSRKEKALRKSDHVKTEISKQDTEGEPDQVDVDDSGRSTVKVKTDEEKEVSRSALDIQEKLKKSIKRTSKANQPIEFTDSAFGFPLPPPSQSTLVMLDYRFPVHVERAIYRLSHLKLANPKRSLREQVLLSNFMYAYLNLVDHTLHLEQLNNSSENTTEVVDDTKELNFATDDLMVSDDELEETKNELDSDQVSIDLDIVDLSNTSATRAETE</sequence>
<dbReference type="OMA" id="MAGMDKN"/>
<evidence type="ECO:0000313" key="5">
    <source>
        <dbReference type="Proteomes" id="UP000000599"/>
    </source>
</evidence>
<feature type="compositionally biased region" description="Polar residues" evidence="2">
    <location>
        <begin position="777"/>
        <end position="787"/>
    </location>
</feature>
<feature type="compositionally biased region" description="Low complexity" evidence="2">
    <location>
        <begin position="905"/>
        <end position="918"/>
    </location>
</feature>
<proteinExistence type="predicted"/>
<dbReference type="Proteomes" id="UP000000599">
    <property type="component" value="Chromosome F"/>
</dbReference>
<dbReference type="RefSeq" id="XP_002770763.1">
    <property type="nucleotide sequence ID" value="XM_002770717.1"/>
</dbReference>
<dbReference type="GO" id="GO:0005737">
    <property type="term" value="C:cytoplasm"/>
    <property type="evidence" value="ECO:0007669"/>
    <property type="project" value="TreeGrafter"/>
</dbReference>
<feature type="coiled-coil region" evidence="1">
    <location>
        <begin position="1212"/>
        <end position="1252"/>
    </location>
</feature>
<feature type="compositionally biased region" description="Polar residues" evidence="2">
    <location>
        <begin position="100"/>
        <end position="115"/>
    </location>
</feature>
<feature type="region of interest" description="Disordered" evidence="2">
    <location>
        <begin position="152"/>
        <end position="211"/>
    </location>
</feature>
<feature type="compositionally biased region" description="Low complexity" evidence="2">
    <location>
        <begin position="632"/>
        <end position="645"/>
    </location>
</feature>
<dbReference type="HOGENOM" id="CLU_269373_0_0_1"/>
<dbReference type="Pfam" id="PF08632">
    <property type="entry name" value="Zds_C"/>
    <property type="match status" value="1"/>
</dbReference>
<feature type="compositionally biased region" description="Basic residues" evidence="2">
    <location>
        <begin position="537"/>
        <end position="546"/>
    </location>
</feature>
<feature type="domain" description="Protein Zds1 C-terminal" evidence="3">
    <location>
        <begin position="1155"/>
        <end position="1207"/>
    </location>
</feature>
<feature type="compositionally biased region" description="Basic and acidic residues" evidence="2">
    <location>
        <begin position="1067"/>
        <end position="1088"/>
    </location>
</feature>
<feature type="coiled-coil region" evidence="1">
    <location>
        <begin position="600"/>
        <end position="627"/>
    </location>
</feature>
<accession>B5RUB2</accession>
<dbReference type="STRING" id="284592.B5RUB2"/>
<dbReference type="FunCoup" id="B5RUB2">
    <property type="interactions" value="195"/>
</dbReference>